<sequence length="280" mass="30602">MELQDWDVTCRGLKLSGLTNTAIGDEVCLAFHGWLDNSASFVGLMEEGLNLFALDLAGHGRSDHRVGASYFILEWVLDAVHVMRELEARGAQRFHLIGHSLGAGIAALVAACAPDIQVDSLVLIEGLGPLSTAAEDAPDTLRRALSSQTKPPRKYPSVDPMVKAVQTTRPGISEADARRLVDRVVAGSDEYWFAHDEALKDTSLLRLTEYHVLAFLNQIKCPTLLIKAEDGLAFPEELSKPRILSIENLQIETLPGKHHVHLEDAEAVAALIRSFQSRVA</sequence>
<name>A0A5B8XLS1_9DELT</name>
<evidence type="ECO:0000256" key="1">
    <source>
        <dbReference type="ARBA" id="ARBA00008645"/>
    </source>
</evidence>
<dbReference type="Gene3D" id="3.40.50.1820">
    <property type="entry name" value="alpha/beta hydrolase"/>
    <property type="match status" value="1"/>
</dbReference>
<dbReference type="RefSeq" id="WP_146958270.1">
    <property type="nucleotide sequence ID" value="NZ_CP042467.1"/>
</dbReference>
<dbReference type="InterPro" id="IPR000073">
    <property type="entry name" value="AB_hydrolase_1"/>
</dbReference>
<evidence type="ECO:0000256" key="2">
    <source>
        <dbReference type="ARBA" id="ARBA00022801"/>
    </source>
</evidence>
<dbReference type="KEGG" id="bbae:FRD01_05190"/>
<gene>
    <name evidence="4" type="ORF">FRD01_05190</name>
</gene>
<dbReference type="EMBL" id="CP042467">
    <property type="protein sequence ID" value="QED26650.1"/>
    <property type="molecule type" value="Genomic_DNA"/>
</dbReference>
<organism evidence="4 5">
    <name type="scientific">Microvenator marinus</name>
    <dbReference type="NCBI Taxonomy" id="2600177"/>
    <lineage>
        <taxon>Bacteria</taxon>
        <taxon>Deltaproteobacteria</taxon>
        <taxon>Bradymonadales</taxon>
        <taxon>Microvenatoraceae</taxon>
        <taxon>Microvenator</taxon>
    </lineage>
</organism>
<dbReference type="InterPro" id="IPR050266">
    <property type="entry name" value="AB_hydrolase_sf"/>
</dbReference>
<dbReference type="AlphaFoldDB" id="A0A5B8XLS1"/>
<protein>
    <submittedName>
        <fullName evidence="4">Alpha/beta hydrolase</fullName>
    </submittedName>
</protein>
<reference evidence="4 5" key="1">
    <citation type="submission" date="2019-08" db="EMBL/GenBank/DDBJ databases">
        <authorList>
            <person name="Liang Q."/>
        </authorList>
    </citation>
    <scope>NUCLEOTIDE SEQUENCE [LARGE SCALE GENOMIC DNA]</scope>
    <source>
        <strain evidence="4 5">V1718</strain>
    </source>
</reference>
<dbReference type="PANTHER" id="PTHR43798:SF14">
    <property type="entry name" value="SERINE HYDROLASE-LIKE PROTEIN DDB_G0286239"/>
    <property type="match status" value="1"/>
</dbReference>
<comment type="similarity">
    <text evidence="1">Belongs to the AB hydrolase superfamily.</text>
</comment>
<dbReference type="OrthoDB" id="9804723at2"/>
<keyword evidence="2 4" id="KW-0378">Hydrolase</keyword>
<proteinExistence type="inferred from homology"/>
<dbReference type="SUPFAM" id="SSF53474">
    <property type="entry name" value="alpha/beta-Hydrolases"/>
    <property type="match status" value="1"/>
</dbReference>
<evidence type="ECO:0000313" key="4">
    <source>
        <dbReference type="EMBL" id="QED26650.1"/>
    </source>
</evidence>
<accession>A0A5B8XLS1</accession>
<dbReference type="InterPro" id="IPR029058">
    <property type="entry name" value="AB_hydrolase_fold"/>
</dbReference>
<dbReference type="PANTHER" id="PTHR43798">
    <property type="entry name" value="MONOACYLGLYCEROL LIPASE"/>
    <property type="match status" value="1"/>
</dbReference>
<dbReference type="Proteomes" id="UP000321595">
    <property type="component" value="Chromosome"/>
</dbReference>
<feature type="domain" description="AB hydrolase-1" evidence="3">
    <location>
        <begin position="31"/>
        <end position="270"/>
    </location>
</feature>
<evidence type="ECO:0000313" key="5">
    <source>
        <dbReference type="Proteomes" id="UP000321595"/>
    </source>
</evidence>
<dbReference type="GO" id="GO:0016787">
    <property type="term" value="F:hydrolase activity"/>
    <property type="evidence" value="ECO:0007669"/>
    <property type="project" value="UniProtKB-KW"/>
</dbReference>
<dbReference type="GO" id="GO:0016020">
    <property type="term" value="C:membrane"/>
    <property type="evidence" value="ECO:0007669"/>
    <property type="project" value="TreeGrafter"/>
</dbReference>
<evidence type="ECO:0000259" key="3">
    <source>
        <dbReference type="Pfam" id="PF12697"/>
    </source>
</evidence>
<dbReference type="Pfam" id="PF12697">
    <property type="entry name" value="Abhydrolase_6"/>
    <property type="match status" value="1"/>
</dbReference>
<keyword evidence="5" id="KW-1185">Reference proteome</keyword>